<dbReference type="GO" id="GO:0003735">
    <property type="term" value="F:structural constituent of ribosome"/>
    <property type="evidence" value="ECO:0007669"/>
    <property type="project" value="InterPro"/>
</dbReference>
<proteinExistence type="inferred from homology"/>
<evidence type="ECO:0000313" key="8">
    <source>
        <dbReference type="EMBL" id="KOB77711.1"/>
    </source>
</evidence>
<dbReference type="Gene3D" id="3.30.780.10">
    <property type="entry name" value="SUI1-like domain"/>
    <property type="match status" value="1"/>
</dbReference>
<evidence type="ECO:0000256" key="7">
    <source>
        <dbReference type="ARBA" id="ARBA00035545"/>
    </source>
</evidence>
<name>A0A0L7LRC2_OPEBR</name>
<dbReference type="Pfam" id="PF05046">
    <property type="entry name" value="Img2"/>
    <property type="match status" value="1"/>
</dbReference>
<dbReference type="AlphaFoldDB" id="A0A0L7LRC2"/>
<keyword evidence="5" id="KW-0687">Ribonucleoprotein</keyword>
<evidence type="ECO:0000256" key="2">
    <source>
        <dbReference type="ARBA" id="ARBA00005677"/>
    </source>
</evidence>
<keyword evidence="4" id="KW-0496">Mitochondrion</keyword>
<evidence type="ECO:0000256" key="6">
    <source>
        <dbReference type="ARBA" id="ARBA00035191"/>
    </source>
</evidence>
<gene>
    <name evidence="8" type="ORF">OBRU01_03544</name>
</gene>
<evidence type="ECO:0000256" key="3">
    <source>
        <dbReference type="ARBA" id="ARBA00022980"/>
    </source>
</evidence>
<evidence type="ECO:0000256" key="1">
    <source>
        <dbReference type="ARBA" id="ARBA00004173"/>
    </source>
</evidence>
<evidence type="ECO:0000313" key="9">
    <source>
        <dbReference type="Proteomes" id="UP000037510"/>
    </source>
</evidence>
<evidence type="ECO:0000256" key="5">
    <source>
        <dbReference type="ARBA" id="ARBA00023274"/>
    </source>
</evidence>
<dbReference type="STRING" id="104452.A0A0L7LRC2"/>
<organism evidence="8 9">
    <name type="scientific">Operophtera brumata</name>
    <name type="common">Winter moth</name>
    <name type="synonym">Phalaena brumata</name>
    <dbReference type="NCBI Taxonomy" id="104452"/>
    <lineage>
        <taxon>Eukaryota</taxon>
        <taxon>Metazoa</taxon>
        <taxon>Ecdysozoa</taxon>
        <taxon>Arthropoda</taxon>
        <taxon>Hexapoda</taxon>
        <taxon>Insecta</taxon>
        <taxon>Pterygota</taxon>
        <taxon>Neoptera</taxon>
        <taxon>Endopterygota</taxon>
        <taxon>Lepidoptera</taxon>
        <taxon>Glossata</taxon>
        <taxon>Ditrysia</taxon>
        <taxon>Geometroidea</taxon>
        <taxon>Geometridae</taxon>
        <taxon>Larentiinae</taxon>
        <taxon>Operophtera</taxon>
    </lineage>
</organism>
<dbReference type="Proteomes" id="UP000037510">
    <property type="component" value="Unassembled WGS sequence"/>
</dbReference>
<dbReference type="GO" id="GO:0005762">
    <property type="term" value="C:mitochondrial large ribosomal subunit"/>
    <property type="evidence" value="ECO:0007669"/>
    <property type="project" value="TreeGrafter"/>
</dbReference>
<evidence type="ECO:0000256" key="4">
    <source>
        <dbReference type="ARBA" id="ARBA00023128"/>
    </source>
</evidence>
<comment type="caution">
    <text evidence="8">The sequence shown here is derived from an EMBL/GenBank/DDBJ whole genome shotgun (WGS) entry which is preliminary data.</text>
</comment>
<keyword evidence="9" id="KW-1185">Reference proteome</keyword>
<protein>
    <recommendedName>
        <fullName evidence="6">Large ribosomal subunit protein mL49</fullName>
    </recommendedName>
    <alternativeName>
        <fullName evidence="7">39S ribosomal protein L49, mitochondrial</fullName>
    </alternativeName>
</protein>
<dbReference type="PANTHER" id="PTHR13477">
    <property type="entry name" value="MITOCHONDRIAL 39S RIBOSOMAL PROTEIN L49"/>
    <property type="match status" value="1"/>
</dbReference>
<sequence>MATLLRSQCAFLRLFSGKSGQILNNAIDSGTKLIPGSQSVVRQYSNYAHSPFVRRIKEQYDFEVAKNPEEWKYVERLLPYETIPKVTPKESYPSGWVPPKEEAVNHPYFIQRSKNHELPIYLNITYRGIRKISMIKRIEGDIWLMNDEIKAYLKKKNNRYIETRVHEAAKFIETKGDYVHDLREWALSKGF</sequence>
<comment type="subcellular location">
    <subcellularLocation>
        <location evidence="1">Mitochondrion</location>
    </subcellularLocation>
</comment>
<dbReference type="GO" id="GO:0006412">
    <property type="term" value="P:translation"/>
    <property type="evidence" value="ECO:0007669"/>
    <property type="project" value="InterPro"/>
</dbReference>
<dbReference type="InterPro" id="IPR007740">
    <property type="entry name" value="Ribosomal_mL49"/>
</dbReference>
<dbReference type="EMBL" id="JTDY01000320">
    <property type="protein sequence ID" value="KOB77711.1"/>
    <property type="molecule type" value="Genomic_DNA"/>
</dbReference>
<accession>A0A0L7LRC2</accession>
<reference evidence="8 9" key="1">
    <citation type="journal article" date="2015" name="Genome Biol. Evol.">
        <title>The genome of winter moth (Operophtera brumata) provides a genomic perspective on sexual dimorphism and phenology.</title>
        <authorList>
            <person name="Derks M.F."/>
            <person name="Smit S."/>
            <person name="Salis L."/>
            <person name="Schijlen E."/>
            <person name="Bossers A."/>
            <person name="Mateman C."/>
            <person name="Pijl A.S."/>
            <person name="de Ridder D."/>
            <person name="Groenen M.A."/>
            <person name="Visser M.E."/>
            <person name="Megens H.J."/>
        </authorList>
    </citation>
    <scope>NUCLEOTIDE SEQUENCE [LARGE SCALE GENOMIC DNA]</scope>
    <source>
        <strain evidence="8">WM2013NL</strain>
        <tissue evidence="8">Head and thorax</tissue>
    </source>
</reference>
<comment type="similarity">
    <text evidence="2">Belongs to the mitochondrion-specific ribosomal protein mL49 family.</text>
</comment>
<keyword evidence="3 8" id="KW-0689">Ribosomal protein</keyword>
<dbReference type="FunFam" id="3.30.780.10:FF:000009">
    <property type="entry name" value="39S ribosomal protein L49, mitochondrial"/>
    <property type="match status" value="1"/>
</dbReference>
<dbReference type="PANTHER" id="PTHR13477:SF0">
    <property type="entry name" value="LARGE RIBOSOMAL SUBUNIT PROTEIN ML49"/>
    <property type="match status" value="1"/>
</dbReference>